<evidence type="ECO:0000259" key="5">
    <source>
        <dbReference type="SMART" id="SM00226"/>
    </source>
</evidence>
<keyword evidence="7" id="KW-1185">Reference proteome</keyword>
<dbReference type="PRINTS" id="PR00719">
    <property type="entry name" value="LMWPTPASE"/>
</dbReference>
<comment type="similarity">
    <text evidence="1">Belongs to the low molecular weight phosphotyrosine protein phosphatase family.</text>
</comment>
<evidence type="ECO:0000313" key="6">
    <source>
        <dbReference type="EMBL" id="MDR7377268.1"/>
    </source>
</evidence>
<accession>A0ABU2C7I2</accession>
<dbReference type="GO" id="GO:0004725">
    <property type="term" value="F:protein tyrosine phosphatase activity"/>
    <property type="evidence" value="ECO:0007669"/>
    <property type="project" value="UniProtKB-EC"/>
</dbReference>
<dbReference type="RefSeq" id="WP_310372916.1">
    <property type="nucleotide sequence ID" value="NZ_JAVDXT010000002.1"/>
</dbReference>
<feature type="domain" description="Phosphotyrosine protein phosphatase I" evidence="5">
    <location>
        <begin position="10"/>
        <end position="159"/>
    </location>
</feature>
<keyword evidence="3 6" id="KW-0378">Hydrolase</keyword>
<comment type="caution">
    <text evidence="6">The sequence shown here is derived from an EMBL/GenBank/DDBJ whole genome shotgun (WGS) entry which is preliminary data.</text>
</comment>
<dbReference type="Gene3D" id="3.40.50.2300">
    <property type="match status" value="1"/>
</dbReference>
<evidence type="ECO:0000256" key="2">
    <source>
        <dbReference type="ARBA" id="ARBA00013064"/>
    </source>
</evidence>
<gene>
    <name evidence="6" type="ORF">J2X19_001947</name>
</gene>
<dbReference type="Proteomes" id="UP001180487">
    <property type="component" value="Unassembled WGS sequence"/>
</dbReference>
<keyword evidence="4" id="KW-0904">Protein phosphatase</keyword>
<dbReference type="Pfam" id="PF01451">
    <property type="entry name" value="LMWPc"/>
    <property type="match status" value="1"/>
</dbReference>
<dbReference type="SMART" id="SM00226">
    <property type="entry name" value="LMWPc"/>
    <property type="match status" value="1"/>
</dbReference>
<dbReference type="PANTHER" id="PTHR11717">
    <property type="entry name" value="LOW MOLECULAR WEIGHT PROTEIN TYROSINE PHOSPHATASE"/>
    <property type="match status" value="1"/>
</dbReference>
<organism evidence="6 7">
    <name type="scientific">Rhodoferax ferrireducens</name>
    <dbReference type="NCBI Taxonomy" id="192843"/>
    <lineage>
        <taxon>Bacteria</taxon>
        <taxon>Pseudomonadati</taxon>
        <taxon>Pseudomonadota</taxon>
        <taxon>Betaproteobacteria</taxon>
        <taxon>Burkholderiales</taxon>
        <taxon>Comamonadaceae</taxon>
        <taxon>Rhodoferax</taxon>
    </lineage>
</organism>
<evidence type="ECO:0000256" key="1">
    <source>
        <dbReference type="ARBA" id="ARBA00011063"/>
    </source>
</evidence>
<dbReference type="InterPro" id="IPR050438">
    <property type="entry name" value="LMW_PTPase"/>
</dbReference>
<protein>
    <recommendedName>
        <fullName evidence="2">protein-tyrosine-phosphatase</fullName>
        <ecNumber evidence="2">3.1.3.48</ecNumber>
    </recommendedName>
</protein>
<dbReference type="InterPro" id="IPR017867">
    <property type="entry name" value="Tyr_phospatase_low_mol_wt"/>
</dbReference>
<dbReference type="InterPro" id="IPR023485">
    <property type="entry name" value="Ptyr_pPase"/>
</dbReference>
<evidence type="ECO:0000313" key="7">
    <source>
        <dbReference type="Proteomes" id="UP001180487"/>
    </source>
</evidence>
<dbReference type="EC" id="3.1.3.48" evidence="2"/>
<dbReference type="InterPro" id="IPR036196">
    <property type="entry name" value="Ptyr_pPase_sf"/>
</dbReference>
<dbReference type="CDD" id="cd16343">
    <property type="entry name" value="LMWPTP"/>
    <property type="match status" value="1"/>
</dbReference>
<dbReference type="SUPFAM" id="SSF52788">
    <property type="entry name" value="Phosphotyrosine protein phosphatases I"/>
    <property type="match status" value="1"/>
</dbReference>
<name>A0ABU2C7I2_9BURK</name>
<dbReference type="EMBL" id="JAVDXT010000002">
    <property type="protein sequence ID" value="MDR7377268.1"/>
    <property type="molecule type" value="Genomic_DNA"/>
</dbReference>
<reference evidence="6 7" key="1">
    <citation type="submission" date="2023-07" db="EMBL/GenBank/DDBJ databases">
        <title>Sorghum-associated microbial communities from plants grown in Nebraska, USA.</title>
        <authorList>
            <person name="Schachtman D."/>
        </authorList>
    </citation>
    <scope>NUCLEOTIDE SEQUENCE [LARGE SCALE GENOMIC DNA]</scope>
    <source>
        <strain evidence="6 7">BE313</strain>
    </source>
</reference>
<proteinExistence type="inferred from homology"/>
<sequence>MNFLRPPPATKFLMVCRANICRSPMAQAVAQHLVEQAGLARDIVVDSAGTHVGSAKAKPDARAQTLLSQRGYALGKNRSRQVIAKDFVHYDLVLALDQANLNDLRQLCPAEHTHKLRLLLEYAEGTDLRDVPDPYYGNLQGFEHVLELCEAGARGLVASYQAFKR</sequence>
<evidence type="ECO:0000256" key="3">
    <source>
        <dbReference type="ARBA" id="ARBA00022801"/>
    </source>
</evidence>
<dbReference type="PANTHER" id="PTHR11717:SF7">
    <property type="entry name" value="LOW MOLECULAR WEIGHT PHOSPHOTYROSINE PROTEIN PHOSPHATASE"/>
    <property type="match status" value="1"/>
</dbReference>
<evidence type="ECO:0000256" key="4">
    <source>
        <dbReference type="ARBA" id="ARBA00022912"/>
    </source>
</evidence>